<dbReference type="GO" id="GO:0003727">
    <property type="term" value="F:single-stranded RNA binding"/>
    <property type="evidence" value="ECO:0007669"/>
    <property type="project" value="TreeGrafter"/>
</dbReference>
<dbReference type="GO" id="GO:0071038">
    <property type="term" value="P:TRAMP-dependent tRNA surveillance pathway"/>
    <property type="evidence" value="ECO:0007669"/>
    <property type="project" value="TreeGrafter"/>
</dbReference>
<dbReference type="SMART" id="SM00474">
    <property type="entry name" value="35EXOc"/>
    <property type="match status" value="1"/>
</dbReference>
<name>A0A816A056_9BILA</name>
<dbReference type="GO" id="GO:0000467">
    <property type="term" value="P:exonucleolytic trimming to generate mature 3'-end of 5.8S rRNA from tricistronic rRNA transcript (SSU-rRNA, 5.8S rRNA, LSU-rRNA)"/>
    <property type="evidence" value="ECO:0007669"/>
    <property type="project" value="InterPro"/>
</dbReference>
<dbReference type="Pfam" id="PF01612">
    <property type="entry name" value="DNA_pol_A_exo1"/>
    <property type="match status" value="1"/>
</dbReference>
<evidence type="ECO:0000313" key="5">
    <source>
        <dbReference type="Proteomes" id="UP000663829"/>
    </source>
</evidence>
<dbReference type="GO" id="GO:0071037">
    <property type="term" value="P:nuclear polyadenylation-dependent snRNA catabolic process"/>
    <property type="evidence" value="ECO:0007669"/>
    <property type="project" value="TreeGrafter"/>
</dbReference>
<gene>
    <name evidence="3" type="ORF">GPM918_LOCUS41641</name>
    <name evidence="4" type="ORF">SRO942_LOCUS42730</name>
</gene>
<dbReference type="InterPro" id="IPR036397">
    <property type="entry name" value="RNaseH_sf"/>
</dbReference>
<proteinExistence type="predicted"/>
<dbReference type="PANTHER" id="PTHR12124:SF47">
    <property type="entry name" value="EXOSOME COMPONENT 10"/>
    <property type="match status" value="1"/>
</dbReference>
<dbReference type="GO" id="GO:0000175">
    <property type="term" value="F:3'-5'-RNA exonuclease activity"/>
    <property type="evidence" value="ECO:0007669"/>
    <property type="project" value="InterPro"/>
</dbReference>
<evidence type="ECO:0000259" key="2">
    <source>
        <dbReference type="SMART" id="SM00474"/>
    </source>
</evidence>
<dbReference type="OrthoDB" id="26838at2759"/>
<dbReference type="GO" id="GO:0071036">
    <property type="term" value="P:nuclear polyadenylation-dependent snoRNA catabolic process"/>
    <property type="evidence" value="ECO:0007669"/>
    <property type="project" value="TreeGrafter"/>
</dbReference>
<dbReference type="GO" id="GO:0005730">
    <property type="term" value="C:nucleolus"/>
    <property type="evidence" value="ECO:0007669"/>
    <property type="project" value="TreeGrafter"/>
</dbReference>
<dbReference type="GO" id="GO:0071035">
    <property type="term" value="P:nuclear polyadenylation-dependent rRNA catabolic process"/>
    <property type="evidence" value="ECO:0007669"/>
    <property type="project" value="TreeGrafter"/>
</dbReference>
<dbReference type="Proteomes" id="UP000663829">
    <property type="component" value="Unassembled WGS sequence"/>
</dbReference>
<comment type="caution">
    <text evidence="3">The sequence shown here is derived from an EMBL/GenBank/DDBJ whole genome shotgun (WGS) entry which is preliminary data.</text>
</comment>
<evidence type="ECO:0000313" key="3">
    <source>
        <dbReference type="EMBL" id="CAF1589218.1"/>
    </source>
</evidence>
<feature type="domain" description="3'-5' exonuclease" evidence="2">
    <location>
        <begin position="15"/>
        <end position="177"/>
    </location>
</feature>
<dbReference type="SUPFAM" id="SSF53098">
    <property type="entry name" value="Ribonuclease H-like"/>
    <property type="match status" value="1"/>
</dbReference>
<dbReference type="GO" id="GO:0071051">
    <property type="term" value="P:poly(A)-dependent snoRNA 3'-end processing"/>
    <property type="evidence" value="ECO:0007669"/>
    <property type="project" value="TreeGrafter"/>
</dbReference>
<feature type="compositionally biased region" description="Basic and acidic residues" evidence="1">
    <location>
        <begin position="265"/>
        <end position="282"/>
    </location>
</feature>
<dbReference type="Proteomes" id="UP000681722">
    <property type="component" value="Unassembled WGS sequence"/>
</dbReference>
<accession>A0A816A056</accession>
<dbReference type="EMBL" id="CAJOBC010099412">
    <property type="protein sequence ID" value="CAF4460577.1"/>
    <property type="molecule type" value="Genomic_DNA"/>
</dbReference>
<keyword evidence="5" id="KW-1185">Reference proteome</keyword>
<sequence length="317" mass="37535">MPERFKAKQIVLPQPIYVETEDQFEQMLKIIGIDCERRDTYFEPRTALIQISSKDRDYLIFNNNIDPTLVSKLNRVTLNENIIKVIQDVRQDSIYLQKDFQIEFKNVFDTELAAGIINLDKTNYSFLLQHYLSINVYVARKFKNNFQHVINEENKRRSSKKERLLQDLNDEQLAKLQEIIHLRFDEGRRCDVIECKLLPNKLLLKLIELSYATSSEIRNLLQQNSYCKLDDDFIDDITSVLCPNSTTYINGFSEELLLQKRKRDTSRESHTESTTEIQLKREKRQERGKKKLDFNLFICGLPWRCPVGRIVKLFKNT</sequence>
<reference evidence="3" key="1">
    <citation type="submission" date="2021-02" db="EMBL/GenBank/DDBJ databases">
        <authorList>
            <person name="Nowell W R."/>
        </authorList>
    </citation>
    <scope>NUCLEOTIDE SEQUENCE</scope>
</reference>
<dbReference type="Gene3D" id="3.30.420.10">
    <property type="entry name" value="Ribonuclease H-like superfamily/Ribonuclease H"/>
    <property type="match status" value="1"/>
</dbReference>
<dbReference type="GO" id="GO:0071044">
    <property type="term" value="P:histone mRNA catabolic process"/>
    <property type="evidence" value="ECO:0007669"/>
    <property type="project" value="TreeGrafter"/>
</dbReference>
<dbReference type="InterPro" id="IPR012337">
    <property type="entry name" value="RNaseH-like_sf"/>
</dbReference>
<dbReference type="InterPro" id="IPR002562">
    <property type="entry name" value="3'-5'_exonuclease_dom"/>
</dbReference>
<evidence type="ECO:0000313" key="4">
    <source>
        <dbReference type="EMBL" id="CAF4460577.1"/>
    </source>
</evidence>
<dbReference type="GO" id="GO:0071040">
    <property type="term" value="P:nuclear polyadenylation-dependent antisense transcript catabolic process"/>
    <property type="evidence" value="ECO:0007669"/>
    <property type="project" value="TreeGrafter"/>
</dbReference>
<organism evidence="3 5">
    <name type="scientific">Didymodactylos carnosus</name>
    <dbReference type="NCBI Taxonomy" id="1234261"/>
    <lineage>
        <taxon>Eukaryota</taxon>
        <taxon>Metazoa</taxon>
        <taxon>Spiralia</taxon>
        <taxon>Gnathifera</taxon>
        <taxon>Rotifera</taxon>
        <taxon>Eurotatoria</taxon>
        <taxon>Bdelloidea</taxon>
        <taxon>Philodinida</taxon>
        <taxon>Philodinidae</taxon>
        <taxon>Didymodactylos</taxon>
    </lineage>
</organism>
<dbReference type="AlphaFoldDB" id="A0A816A056"/>
<protein>
    <recommendedName>
        <fullName evidence="2">3'-5' exonuclease domain-containing protein</fullName>
    </recommendedName>
</protein>
<dbReference type="GO" id="GO:0071039">
    <property type="term" value="P:nuclear polyadenylation-dependent CUT catabolic process"/>
    <property type="evidence" value="ECO:0007669"/>
    <property type="project" value="TreeGrafter"/>
</dbReference>
<dbReference type="GO" id="GO:0000176">
    <property type="term" value="C:nuclear exosome (RNase complex)"/>
    <property type="evidence" value="ECO:0007669"/>
    <property type="project" value="TreeGrafter"/>
</dbReference>
<dbReference type="InterPro" id="IPR045092">
    <property type="entry name" value="Rrp6-like"/>
</dbReference>
<evidence type="ECO:0000256" key="1">
    <source>
        <dbReference type="SAM" id="MobiDB-lite"/>
    </source>
</evidence>
<dbReference type="EMBL" id="CAJNOQ010033287">
    <property type="protein sequence ID" value="CAF1589218.1"/>
    <property type="molecule type" value="Genomic_DNA"/>
</dbReference>
<dbReference type="PANTHER" id="PTHR12124">
    <property type="entry name" value="POLYMYOSITIS/SCLERODERMA AUTOANTIGEN-RELATED"/>
    <property type="match status" value="1"/>
</dbReference>
<feature type="region of interest" description="Disordered" evidence="1">
    <location>
        <begin position="263"/>
        <end position="282"/>
    </location>
</feature>